<feature type="transmembrane region" description="Helical" evidence="1">
    <location>
        <begin position="6"/>
        <end position="22"/>
    </location>
</feature>
<gene>
    <name evidence="2" type="ORF">Q428_13630</name>
</gene>
<dbReference type="STRING" id="1403537.Q428_13630"/>
<dbReference type="AlphaFoldDB" id="A0A017RRI0"/>
<sequence length="57" mass="7110">MRIKKSVIYISILILLTIYYTYDFRFFNSTKNKYEKEQNCEKIIYTHYQKYTINLIV</sequence>
<comment type="caution">
    <text evidence="2">The sequence shown here is derived from an EMBL/GenBank/DDBJ whole genome shotgun (WGS) entry which is preliminary data.</text>
</comment>
<evidence type="ECO:0000313" key="2">
    <source>
        <dbReference type="EMBL" id="EYE87378.1"/>
    </source>
</evidence>
<dbReference type="Proteomes" id="UP000019681">
    <property type="component" value="Unassembled WGS sequence"/>
</dbReference>
<keyword evidence="3" id="KW-1185">Reference proteome</keyword>
<evidence type="ECO:0000313" key="3">
    <source>
        <dbReference type="Proteomes" id="UP000019681"/>
    </source>
</evidence>
<dbReference type="EMBL" id="AZQP01000061">
    <property type="protein sequence ID" value="EYE87378.1"/>
    <property type="molecule type" value="Genomic_DNA"/>
</dbReference>
<name>A0A017RRI0_9CLOT</name>
<keyword evidence="1" id="KW-1133">Transmembrane helix</keyword>
<protein>
    <submittedName>
        <fullName evidence="2">Uncharacterized protein</fullName>
    </submittedName>
</protein>
<proteinExistence type="predicted"/>
<accession>A0A017RRI0</accession>
<reference evidence="2 3" key="1">
    <citation type="journal article" date="2014" name="Genome Announc.">
        <title>Draft Genome Sequence of Fervidicella metallireducens Strain AeBT, an Iron-Reducing Thermoanaerobe from the Great Artesian Basin.</title>
        <authorList>
            <person name="Patel B.K."/>
        </authorList>
    </citation>
    <scope>NUCLEOTIDE SEQUENCE [LARGE SCALE GENOMIC DNA]</scope>
    <source>
        <strain evidence="2 3">AeB</strain>
    </source>
</reference>
<evidence type="ECO:0000256" key="1">
    <source>
        <dbReference type="SAM" id="Phobius"/>
    </source>
</evidence>
<organism evidence="2 3">
    <name type="scientific">Fervidicella metallireducens AeB</name>
    <dbReference type="NCBI Taxonomy" id="1403537"/>
    <lineage>
        <taxon>Bacteria</taxon>
        <taxon>Bacillati</taxon>
        <taxon>Bacillota</taxon>
        <taxon>Clostridia</taxon>
        <taxon>Eubacteriales</taxon>
        <taxon>Clostridiaceae</taxon>
        <taxon>Fervidicella</taxon>
    </lineage>
</organism>
<keyword evidence="1" id="KW-0812">Transmembrane</keyword>
<keyword evidence="1" id="KW-0472">Membrane</keyword>